<organism evidence="2 3">
    <name type="scientific">Candida albicans P78048</name>
    <dbReference type="NCBI Taxonomy" id="1094989"/>
    <lineage>
        <taxon>Eukaryota</taxon>
        <taxon>Fungi</taxon>
        <taxon>Dikarya</taxon>
        <taxon>Ascomycota</taxon>
        <taxon>Saccharomycotina</taxon>
        <taxon>Pichiomycetes</taxon>
        <taxon>Debaryomycetaceae</taxon>
        <taxon>Candida/Lodderomyces clade</taxon>
        <taxon>Candida</taxon>
    </lineage>
</organism>
<evidence type="ECO:0000313" key="2">
    <source>
        <dbReference type="EMBL" id="KGR12763.1"/>
    </source>
</evidence>
<dbReference type="SMR" id="A0AB34PW12"/>
<accession>A0AB34PW12</accession>
<dbReference type="Proteomes" id="UP000030161">
    <property type="component" value="Unassembled WGS sequence"/>
</dbReference>
<protein>
    <submittedName>
        <fullName evidence="2">Uncharacterized protein</fullName>
    </submittedName>
</protein>
<proteinExistence type="predicted"/>
<dbReference type="EMBL" id="AJIX01000015">
    <property type="protein sequence ID" value="KGR12763.1"/>
    <property type="molecule type" value="Genomic_DNA"/>
</dbReference>
<evidence type="ECO:0000256" key="1">
    <source>
        <dbReference type="SAM" id="MobiDB-lite"/>
    </source>
</evidence>
<reference evidence="2 3" key="1">
    <citation type="submission" date="2013-12" db="EMBL/GenBank/DDBJ databases">
        <title>The Genome Sequence of Candida albicans P78048.</title>
        <authorList>
            <consortium name="The Broad Institute Genome Sequencing Platform"/>
            <consortium name="The Broad Institute Genome Sequencing Center for Infectious Disease"/>
            <person name="Cuomo C."/>
            <person name="Bennett R."/>
            <person name="Hirakawa M."/>
            <person name="Noverr M."/>
            <person name="Mitchell A."/>
            <person name="Young S.K."/>
            <person name="Zeng Q."/>
            <person name="Gargeya S."/>
            <person name="Fitzgerald M."/>
            <person name="Abouelleil A."/>
            <person name="Alvarado L."/>
            <person name="Berlin A.M."/>
            <person name="Chapman S.B."/>
            <person name="Dewar J."/>
            <person name="Goldberg J."/>
            <person name="Griggs A."/>
            <person name="Gujja S."/>
            <person name="Hansen M."/>
            <person name="Howarth C."/>
            <person name="Imamovic A."/>
            <person name="Larimer J."/>
            <person name="McCowan C."/>
            <person name="Murphy C."/>
            <person name="Pearson M."/>
            <person name="Priest M."/>
            <person name="Roberts A."/>
            <person name="Saif S."/>
            <person name="Shea T."/>
            <person name="Sykes S."/>
            <person name="Wortman J."/>
            <person name="Nusbaum C."/>
            <person name="Birren B."/>
        </authorList>
    </citation>
    <scope>NUCLEOTIDE SEQUENCE [LARGE SCALE GENOMIC DNA]</scope>
    <source>
        <strain evidence="2 3">P78048</strain>
    </source>
</reference>
<gene>
    <name evidence="2" type="ORF">MG3_02849</name>
</gene>
<comment type="caution">
    <text evidence="2">The sequence shown here is derived from an EMBL/GenBank/DDBJ whole genome shotgun (WGS) entry which is preliminary data.</text>
</comment>
<sequence>MIANSTNISNRMFRSQRIIILSILAAFLVLLGITSLSGHHQVVVNSVKSMSNKASDSISEFYNKVDSSLSSDEKELIEEGKADAEKLAELADEKSKEIKEEENSNPQQK</sequence>
<evidence type="ECO:0000313" key="3">
    <source>
        <dbReference type="Proteomes" id="UP000030161"/>
    </source>
</evidence>
<feature type="compositionally biased region" description="Basic and acidic residues" evidence="1">
    <location>
        <begin position="88"/>
        <end position="102"/>
    </location>
</feature>
<name>A0AB34PW12_CANAX</name>
<dbReference type="AlphaFoldDB" id="A0AB34PW12"/>
<feature type="region of interest" description="Disordered" evidence="1">
    <location>
        <begin position="88"/>
        <end position="109"/>
    </location>
</feature>